<dbReference type="GO" id="GO:0010436">
    <property type="term" value="F:carotenoid dioxygenase activity"/>
    <property type="evidence" value="ECO:0007669"/>
    <property type="project" value="TreeGrafter"/>
</dbReference>
<evidence type="ECO:0000256" key="4">
    <source>
        <dbReference type="ARBA" id="ARBA00023004"/>
    </source>
</evidence>
<dbReference type="Proteomes" id="UP001251528">
    <property type="component" value="Unassembled WGS sequence"/>
</dbReference>
<comment type="similarity">
    <text evidence="1">Belongs to the carotenoid oxygenase family.</text>
</comment>
<feature type="binding site" evidence="5">
    <location>
        <position position="285"/>
    </location>
    <ligand>
        <name>Fe cation</name>
        <dbReference type="ChEBI" id="CHEBI:24875"/>
        <note>catalytic</note>
    </ligand>
</feature>
<organism evidence="6 7">
    <name type="scientific">Conoideocrella luteorostrata</name>
    <dbReference type="NCBI Taxonomy" id="1105319"/>
    <lineage>
        <taxon>Eukaryota</taxon>
        <taxon>Fungi</taxon>
        <taxon>Dikarya</taxon>
        <taxon>Ascomycota</taxon>
        <taxon>Pezizomycotina</taxon>
        <taxon>Sordariomycetes</taxon>
        <taxon>Hypocreomycetidae</taxon>
        <taxon>Hypocreales</taxon>
        <taxon>Clavicipitaceae</taxon>
        <taxon>Conoideocrella</taxon>
    </lineage>
</organism>
<gene>
    <name evidence="6" type="ORF">QQS21_010487</name>
</gene>
<comment type="caution">
    <text evidence="6">The sequence shown here is derived from an EMBL/GenBank/DDBJ whole genome shotgun (WGS) entry which is preliminary data.</text>
</comment>
<dbReference type="InterPro" id="IPR004294">
    <property type="entry name" value="Carotenoid_Oase"/>
</dbReference>
<keyword evidence="7" id="KW-1185">Reference proteome</keyword>
<evidence type="ECO:0000313" key="6">
    <source>
        <dbReference type="EMBL" id="KAK2591819.1"/>
    </source>
</evidence>
<dbReference type="PANTHER" id="PTHR10543:SF24">
    <property type="entry name" value="CAROTENOID ISOMEROOXYGENASE"/>
    <property type="match status" value="1"/>
</dbReference>
<protein>
    <recommendedName>
        <fullName evidence="8">Carotenoid cleavage dioxygenase 1</fullName>
    </recommendedName>
</protein>
<feature type="binding site" evidence="5">
    <location>
        <position position="568"/>
    </location>
    <ligand>
        <name>Fe cation</name>
        <dbReference type="ChEBI" id="CHEBI:24875"/>
        <note>catalytic</note>
    </ligand>
</feature>
<feature type="binding site" evidence="5">
    <location>
        <position position="355"/>
    </location>
    <ligand>
        <name>Fe cation</name>
        <dbReference type="ChEBI" id="CHEBI:24875"/>
        <note>catalytic</note>
    </ligand>
</feature>
<keyword evidence="4 5" id="KW-0408">Iron</keyword>
<evidence type="ECO:0000256" key="2">
    <source>
        <dbReference type="ARBA" id="ARBA00022723"/>
    </source>
</evidence>
<evidence type="ECO:0000256" key="3">
    <source>
        <dbReference type="ARBA" id="ARBA00023002"/>
    </source>
</evidence>
<dbReference type="AlphaFoldDB" id="A0AAJ0CF34"/>
<keyword evidence="3" id="KW-0560">Oxidoreductase</keyword>
<dbReference type="GO" id="GO:0016121">
    <property type="term" value="P:carotene catabolic process"/>
    <property type="evidence" value="ECO:0007669"/>
    <property type="project" value="TreeGrafter"/>
</dbReference>
<dbReference type="Pfam" id="PF03055">
    <property type="entry name" value="RPE65"/>
    <property type="match status" value="1"/>
</dbReference>
<evidence type="ECO:0000313" key="7">
    <source>
        <dbReference type="Proteomes" id="UP001251528"/>
    </source>
</evidence>
<sequence>MALNETRTHLRTAQDELADMKLCEDNLLGQSWKSWPNKAAFVGLDEHRGPIELQVKGSIPDWAAGSLYRTGPGVSAIKNTKLGTHYVSHWFDGLAHTHKFDICPPATKDGTATVTYSSRRQSDDFVEHIKKTGWRGNASFGQRNDPCVGLFAKVMSYFEPRRLTNNVLLERDLPGVTSRTPARSNAESKIKNLYLATDSASIQEVNPDTLEPLGFTNQSSLHPDLKGALSCAHAQRDPETGDLYNYNLQPGPVATYRFFRVNASTGKTDILATVKDPAIGPAYIHSMFLTENYVILCIPTSHFAWKGIKILWDRQLLSAIKPFNKADSMKWIVVDRRHGKGVVARFSTPAAFFFHSVNAFEEHVYEDDVKRTDICLDYIKYESTDVLFGFFYDVILDQNGATKKYWIDDEKYKTINPSFTRQRFRLPLNRKADKAAAAAAAAATGEEVISIPGPHAGEMPVINAAYAGKPYQFVYSAGVRGLATFVDSLVKTNIHTRDALIWCGPQGHSPGEPVFVARPGATDEDDGIILSLVLDGSAETSYLLCLDAKTMIELGRAEADFPISIGLHGMHDPAVKGTS</sequence>
<evidence type="ECO:0000256" key="5">
    <source>
        <dbReference type="PIRSR" id="PIRSR604294-1"/>
    </source>
</evidence>
<reference evidence="6" key="1">
    <citation type="submission" date="2023-06" db="EMBL/GenBank/DDBJ databases">
        <title>Conoideocrella luteorostrata (Hypocreales: Clavicipitaceae), a potential biocontrol fungus for elongate hemlock scale in United States Christmas tree production areas.</title>
        <authorList>
            <person name="Barrett H."/>
            <person name="Lovett B."/>
            <person name="Macias A.M."/>
            <person name="Stajich J.E."/>
            <person name="Kasson M.T."/>
        </authorList>
    </citation>
    <scope>NUCLEOTIDE SEQUENCE</scope>
    <source>
        <strain evidence="6">ARSEF 14590</strain>
    </source>
</reference>
<dbReference type="PANTHER" id="PTHR10543">
    <property type="entry name" value="BETA-CAROTENE DIOXYGENASE"/>
    <property type="match status" value="1"/>
</dbReference>
<accession>A0AAJ0CF34</accession>
<dbReference type="GO" id="GO:0046872">
    <property type="term" value="F:metal ion binding"/>
    <property type="evidence" value="ECO:0007669"/>
    <property type="project" value="UniProtKB-KW"/>
</dbReference>
<feature type="binding site" evidence="5">
    <location>
        <position position="233"/>
    </location>
    <ligand>
        <name>Fe cation</name>
        <dbReference type="ChEBI" id="CHEBI:24875"/>
        <note>catalytic</note>
    </ligand>
</feature>
<evidence type="ECO:0000256" key="1">
    <source>
        <dbReference type="ARBA" id="ARBA00006787"/>
    </source>
</evidence>
<evidence type="ECO:0008006" key="8">
    <source>
        <dbReference type="Google" id="ProtNLM"/>
    </source>
</evidence>
<comment type="cofactor">
    <cofactor evidence="5">
        <name>Fe(2+)</name>
        <dbReference type="ChEBI" id="CHEBI:29033"/>
    </cofactor>
    <text evidence="5">Binds 1 Fe(2+) ion per subunit.</text>
</comment>
<keyword evidence="2 5" id="KW-0479">Metal-binding</keyword>
<dbReference type="EMBL" id="JASWJB010000307">
    <property type="protein sequence ID" value="KAK2591819.1"/>
    <property type="molecule type" value="Genomic_DNA"/>
</dbReference>
<name>A0AAJ0CF34_9HYPO</name>
<proteinExistence type="inferred from homology"/>